<proteinExistence type="predicted"/>
<protein>
    <recommendedName>
        <fullName evidence="5">Oxygen sensor histidine kinase NreB</fullName>
        <ecNumber evidence="4">2.7.13.3</ecNumber>
    </recommendedName>
    <alternativeName>
        <fullName evidence="15">Nitrogen regulation protein B</fullName>
    </alternativeName>
</protein>
<keyword evidence="16" id="KW-0597">Phosphoprotein</keyword>
<dbReference type="PROSITE" id="PS50110">
    <property type="entry name" value="RESPONSE_REGULATORY"/>
    <property type="match status" value="1"/>
</dbReference>
<evidence type="ECO:0000256" key="16">
    <source>
        <dbReference type="PROSITE-ProRule" id="PRU00169"/>
    </source>
</evidence>
<organism evidence="20 21">
    <name type="scientific">Terriglobus aquaticus</name>
    <dbReference type="NCBI Taxonomy" id="940139"/>
    <lineage>
        <taxon>Bacteria</taxon>
        <taxon>Pseudomonadati</taxon>
        <taxon>Acidobacteriota</taxon>
        <taxon>Terriglobia</taxon>
        <taxon>Terriglobales</taxon>
        <taxon>Acidobacteriaceae</taxon>
        <taxon>Terriglobus</taxon>
    </lineage>
</organism>
<evidence type="ECO:0000256" key="1">
    <source>
        <dbReference type="ARBA" id="ARBA00000085"/>
    </source>
</evidence>
<dbReference type="Gene3D" id="3.30.565.10">
    <property type="entry name" value="Histidine kinase-like ATPase, C-terminal domain"/>
    <property type="match status" value="1"/>
</dbReference>
<dbReference type="RefSeq" id="WP_263413639.1">
    <property type="nucleotide sequence ID" value="NZ_BAABBH010000001.1"/>
</dbReference>
<evidence type="ECO:0000256" key="13">
    <source>
        <dbReference type="ARBA" id="ARBA00023014"/>
    </source>
</evidence>
<dbReference type="InterPro" id="IPR050482">
    <property type="entry name" value="Sensor_HK_TwoCompSys"/>
</dbReference>
<evidence type="ECO:0000256" key="6">
    <source>
        <dbReference type="ARBA" id="ARBA00022485"/>
    </source>
</evidence>
<dbReference type="CDD" id="cd16917">
    <property type="entry name" value="HATPase_UhpB-NarQ-NarX-like"/>
    <property type="match status" value="1"/>
</dbReference>
<evidence type="ECO:0000259" key="19">
    <source>
        <dbReference type="PROSITE" id="PS50112"/>
    </source>
</evidence>
<dbReference type="CDD" id="cd00130">
    <property type="entry name" value="PAS"/>
    <property type="match status" value="1"/>
</dbReference>
<keyword evidence="11" id="KW-0408">Iron</keyword>
<dbReference type="InterPro" id="IPR001789">
    <property type="entry name" value="Sig_transdc_resp-reg_receiver"/>
</dbReference>
<dbReference type="PANTHER" id="PTHR24421">
    <property type="entry name" value="NITRATE/NITRITE SENSOR PROTEIN NARX-RELATED"/>
    <property type="match status" value="1"/>
</dbReference>
<dbReference type="PROSITE" id="PS50109">
    <property type="entry name" value="HIS_KIN"/>
    <property type="match status" value="1"/>
</dbReference>
<evidence type="ECO:0000256" key="8">
    <source>
        <dbReference type="ARBA" id="ARBA00022679"/>
    </source>
</evidence>
<comment type="caution">
    <text evidence="20">The sequence shown here is derived from an EMBL/GenBank/DDBJ whole genome shotgun (WGS) entry which is preliminary data.</text>
</comment>
<dbReference type="Pfam" id="PF00072">
    <property type="entry name" value="Response_reg"/>
    <property type="match status" value="1"/>
</dbReference>
<dbReference type="NCBIfam" id="TIGR00229">
    <property type="entry name" value="sensory_box"/>
    <property type="match status" value="1"/>
</dbReference>
<sequence>MVRTHITRHTDDDAGARILIVEDEGVIAMDIESSLQELGYIVTSVADSADVALREAERHQPDLVLMDIQLRGDRDGLWAADQVRQRWGTPVIFITANTNTETLIRAKASGAYGFLNKPFRPKELDAAVSIALNQHNLTRALFAERSWFSTTMCSLSDGVIATDPEGRVRFLNPAAERMTGWTKAEALGRDIEEIYPLSSMDGKALEECQLRKAIHERSSIPKRRFLLATQDGRMLPVEDAASPIMERGQILGAVTTFVEISALLQTEQMVQEQQEALQAKVEMTSQALGQTREELQALSRHLLVAQEEERGRIARELHDDFGQRVALLSWKMSELPDMVPPEAQAKVQAMRDALQDLASEMRGISHRLHPSILSDLGLAEALQSLISEYRELGLTIRAHVAPATGLSQDVATSLYRIAQEALQNVLKHAPEASVCLKLLQGTDRLLMHLRDDGPGFSVQDVRGRGGLGLISMQERARLVGGSLELVSRAGQGTTVVVRVPVSTQPR</sequence>
<dbReference type="SMART" id="SM00387">
    <property type="entry name" value="HATPase_c"/>
    <property type="match status" value="1"/>
</dbReference>
<comment type="subcellular location">
    <subcellularLocation>
        <location evidence="3">Cytoplasm</location>
    </subcellularLocation>
</comment>
<evidence type="ECO:0000256" key="10">
    <source>
        <dbReference type="ARBA" id="ARBA00022777"/>
    </source>
</evidence>
<feature type="modified residue" description="4-aspartylphosphate" evidence="16">
    <location>
        <position position="67"/>
    </location>
</feature>
<dbReference type="Gene3D" id="3.30.450.20">
    <property type="entry name" value="PAS domain"/>
    <property type="match status" value="1"/>
</dbReference>
<keyword evidence="21" id="KW-1185">Reference proteome</keyword>
<dbReference type="CDD" id="cd17534">
    <property type="entry name" value="REC_DC-like"/>
    <property type="match status" value="1"/>
</dbReference>
<evidence type="ECO:0000259" key="18">
    <source>
        <dbReference type="PROSITE" id="PS50110"/>
    </source>
</evidence>
<keyword evidence="6" id="KW-0004">4Fe-4S</keyword>
<dbReference type="SUPFAM" id="SSF55874">
    <property type="entry name" value="ATPase domain of HSP90 chaperone/DNA topoisomerase II/histidine kinase"/>
    <property type="match status" value="1"/>
</dbReference>
<dbReference type="InterPro" id="IPR036890">
    <property type="entry name" value="HATPase_C_sf"/>
</dbReference>
<dbReference type="InterPro" id="IPR035965">
    <property type="entry name" value="PAS-like_dom_sf"/>
</dbReference>
<dbReference type="InterPro" id="IPR011006">
    <property type="entry name" value="CheY-like_superfamily"/>
</dbReference>
<accession>A0ABW9KGD7</accession>
<evidence type="ECO:0000256" key="12">
    <source>
        <dbReference type="ARBA" id="ARBA00023012"/>
    </source>
</evidence>
<feature type="domain" description="PAS" evidence="19">
    <location>
        <begin position="144"/>
        <end position="217"/>
    </location>
</feature>
<name>A0ABW9KGD7_9BACT</name>
<evidence type="ECO:0000256" key="5">
    <source>
        <dbReference type="ARBA" id="ARBA00017322"/>
    </source>
</evidence>
<keyword evidence="13" id="KW-0411">Iron-sulfur</keyword>
<dbReference type="SUPFAM" id="SSF52172">
    <property type="entry name" value="CheY-like"/>
    <property type="match status" value="1"/>
</dbReference>
<dbReference type="InterPro" id="IPR004358">
    <property type="entry name" value="Sig_transdc_His_kin-like_C"/>
</dbReference>
<feature type="domain" description="Histidine kinase" evidence="17">
    <location>
        <begin position="312"/>
        <end position="503"/>
    </location>
</feature>
<comment type="function">
    <text evidence="14">Member of the two-component regulatory system NreB/NreC involved in the control of dissimilatory nitrate/nitrite reduction in response to oxygen. NreB functions as a direct oxygen sensor histidine kinase which is autophosphorylated, in the absence of oxygen, probably at the conserved histidine residue, and transfers its phosphate group probably to a conserved aspartate residue of NreC. NreB/NreC activates the expression of the nitrate (narGHJI) and nitrite (nir) reductase operons, as well as the putative nitrate transporter gene narT.</text>
</comment>
<reference evidence="20 21" key="1">
    <citation type="submission" date="2024-12" db="EMBL/GenBank/DDBJ databases">
        <authorList>
            <person name="Lee Y."/>
        </authorList>
    </citation>
    <scope>NUCLEOTIDE SEQUENCE [LARGE SCALE GENOMIC DNA]</scope>
    <source>
        <strain evidence="20 21">03SUJ4</strain>
    </source>
</reference>
<dbReference type="SUPFAM" id="SSF55785">
    <property type="entry name" value="PYP-like sensor domain (PAS domain)"/>
    <property type="match status" value="1"/>
</dbReference>
<evidence type="ECO:0000256" key="9">
    <source>
        <dbReference type="ARBA" id="ARBA00022723"/>
    </source>
</evidence>
<keyword evidence="7" id="KW-0963">Cytoplasm</keyword>
<evidence type="ECO:0000259" key="17">
    <source>
        <dbReference type="PROSITE" id="PS50109"/>
    </source>
</evidence>
<evidence type="ECO:0000256" key="2">
    <source>
        <dbReference type="ARBA" id="ARBA00001966"/>
    </source>
</evidence>
<dbReference type="InterPro" id="IPR000014">
    <property type="entry name" value="PAS"/>
</dbReference>
<dbReference type="Gene3D" id="1.20.5.1930">
    <property type="match status" value="1"/>
</dbReference>
<dbReference type="SMART" id="SM00448">
    <property type="entry name" value="REC"/>
    <property type="match status" value="1"/>
</dbReference>
<keyword evidence="12" id="KW-0902">Two-component regulatory system</keyword>
<comment type="catalytic activity">
    <reaction evidence="1">
        <text>ATP + protein L-histidine = ADP + protein N-phospho-L-histidine.</text>
        <dbReference type="EC" id="2.7.13.3"/>
    </reaction>
</comment>
<dbReference type="PROSITE" id="PS50112">
    <property type="entry name" value="PAS"/>
    <property type="match status" value="1"/>
</dbReference>
<evidence type="ECO:0000256" key="11">
    <source>
        <dbReference type="ARBA" id="ARBA00023004"/>
    </source>
</evidence>
<dbReference type="SMART" id="SM00091">
    <property type="entry name" value="PAS"/>
    <property type="match status" value="1"/>
</dbReference>
<evidence type="ECO:0000256" key="15">
    <source>
        <dbReference type="ARBA" id="ARBA00030800"/>
    </source>
</evidence>
<dbReference type="Pfam" id="PF08448">
    <property type="entry name" value="PAS_4"/>
    <property type="match status" value="1"/>
</dbReference>
<gene>
    <name evidence="20" type="ORF">ACK2TP_03460</name>
</gene>
<dbReference type="PRINTS" id="PR00344">
    <property type="entry name" value="BCTRLSENSOR"/>
</dbReference>
<keyword evidence="9" id="KW-0479">Metal-binding</keyword>
<evidence type="ECO:0000256" key="14">
    <source>
        <dbReference type="ARBA" id="ARBA00024827"/>
    </source>
</evidence>
<dbReference type="InterPro" id="IPR005467">
    <property type="entry name" value="His_kinase_dom"/>
</dbReference>
<feature type="domain" description="Response regulatory" evidence="18">
    <location>
        <begin position="17"/>
        <end position="132"/>
    </location>
</feature>
<evidence type="ECO:0000313" key="20">
    <source>
        <dbReference type="EMBL" id="MFN2974809.1"/>
    </source>
</evidence>
<evidence type="ECO:0000256" key="4">
    <source>
        <dbReference type="ARBA" id="ARBA00012438"/>
    </source>
</evidence>
<evidence type="ECO:0000256" key="3">
    <source>
        <dbReference type="ARBA" id="ARBA00004496"/>
    </source>
</evidence>
<keyword evidence="10" id="KW-0418">Kinase</keyword>
<evidence type="ECO:0000313" key="21">
    <source>
        <dbReference type="Proteomes" id="UP001634747"/>
    </source>
</evidence>
<dbReference type="Proteomes" id="UP001634747">
    <property type="component" value="Unassembled WGS sequence"/>
</dbReference>
<dbReference type="InterPro" id="IPR013656">
    <property type="entry name" value="PAS_4"/>
</dbReference>
<dbReference type="InterPro" id="IPR011712">
    <property type="entry name" value="Sig_transdc_His_kin_sub3_dim/P"/>
</dbReference>
<dbReference type="Pfam" id="PF02518">
    <property type="entry name" value="HATPase_c"/>
    <property type="match status" value="1"/>
</dbReference>
<dbReference type="EMBL" id="JBJYXY010000001">
    <property type="protein sequence ID" value="MFN2974809.1"/>
    <property type="molecule type" value="Genomic_DNA"/>
</dbReference>
<dbReference type="Gene3D" id="3.40.50.2300">
    <property type="match status" value="1"/>
</dbReference>
<keyword evidence="8" id="KW-0808">Transferase</keyword>
<evidence type="ECO:0000256" key="7">
    <source>
        <dbReference type="ARBA" id="ARBA00022490"/>
    </source>
</evidence>
<dbReference type="Pfam" id="PF07730">
    <property type="entry name" value="HisKA_3"/>
    <property type="match status" value="1"/>
</dbReference>
<dbReference type="EC" id="2.7.13.3" evidence="4"/>
<dbReference type="InterPro" id="IPR003594">
    <property type="entry name" value="HATPase_dom"/>
</dbReference>
<comment type="cofactor">
    <cofactor evidence="2">
        <name>[4Fe-4S] cluster</name>
        <dbReference type="ChEBI" id="CHEBI:49883"/>
    </cofactor>
</comment>